<dbReference type="InterPro" id="IPR028082">
    <property type="entry name" value="Peripla_BP_I"/>
</dbReference>
<dbReference type="GO" id="GO:0050909">
    <property type="term" value="P:sensory perception of taste"/>
    <property type="evidence" value="ECO:0007669"/>
    <property type="project" value="UniProtKB-ARBA"/>
</dbReference>
<proteinExistence type="inferred from homology"/>
<keyword evidence="9" id="KW-0325">Glycoprotein</keyword>
<dbReference type="PANTHER" id="PTHR24060">
    <property type="entry name" value="METABOTROPIC GLUTAMATE RECEPTOR"/>
    <property type="match status" value="1"/>
</dbReference>
<evidence type="ECO:0000259" key="14">
    <source>
        <dbReference type="PROSITE" id="PS50259"/>
    </source>
</evidence>
<organism evidence="15 16">
    <name type="scientific">Actinia tenebrosa</name>
    <name type="common">Australian red waratah sea anemone</name>
    <dbReference type="NCBI Taxonomy" id="6105"/>
    <lineage>
        <taxon>Eukaryota</taxon>
        <taxon>Metazoa</taxon>
        <taxon>Cnidaria</taxon>
        <taxon>Anthozoa</taxon>
        <taxon>Hexacorallia</taxon>
        <taxon>Actiniaria</taxon>
        <taxon>Actiniidae</taxon>
        <taxon>Actinia</taxon>
    </lineage>
</organism>
<feature type="transmembrane region" description="Helical" evidence="12">
    <location>
        <begin position="614"/>
        <end position="637"/>
    </location>
</feature>
<feature type="domain" description="G-protein coupled receptors family 3 profile" evidence="14">
    <location>
        <begin position="579"/>
        <end position="848"/>
    </location>
</feature>
<dbReference type="FunFam" id="3.40.50.2300:FF:000016">
    <property type="entry name" value="Taste 1 receptor member 2"/>
    <property type="match status" value="1"/>
</dbReference>
<dbReference type="CDD" id="cd06350">
    <property type="entry name" value="PBP1_GPCR_family_C-like"/>
    <property type="match status" value="1"/>
</dbReference>
<keyword evidence="8" id="KW-0675">Receptor</keyword>
<sequence length="905" mass="101192">MSASDGTVSGIHLLRQFSIFLAFLVFSLKIQESNLQNGQYGKGDFIIGGLFPIHLQQQNGNCSELRPGSLVWSEAMKLAIEEINNNSSFLPNITLGYDIQDTCSHEQAAIASAAQFSYTNTLMFDERYKSAVNGCFIGSTVVSKTRSPVIAILGGEDSRVSVHIANVLQLTDTAQISYAATSSELSDRERFSTFFRTVPSDEFQSKAMVDIVNHYKWTCVALVGTDDVYGRSGLDSFVDAAKEKKICLAAIELFPVHDSAVQIKEMVKKLKSMKYVEIIVLYSLSAQAVKVFQECLAQNMTEKTWIASDGWSDSAYIRQKQFIPIIQGTIGIEFREIKYDALENHLRNFAILKSQENLWLDEFFILEFNCSRKGDPTKNIPICSGNQSISKDLYLEKLHNPISPYVRDAVYAVAHALNSFMRCSHLDCENTRDSFTPKKLVSALWSTSFLGLTGKFNFSQLQKQARYDIINLQVNNGNFEVVKIGEWDADELRIAKDKDIQWHNHQKPHSSCGSICKKGTYKSPTIQCIWECMPCSGDTFSDAVNSDRCKDCPKGFIHANNHTTCIEVLPQYIKWSDPWGIGLIIANCLCIILILLILGLVIKNYKTPIITETGGVLNVVLLIVILQTFVFNFVLLSKPSDTRCHFLTVSFYLVYTSGIVTFLLKLIFIQRFLREKKELNVTASAQNNIPTFTENSRRPMWHYYILGVFAVLFPTFMSVLWIVFGEMHSGKTVISRDIVYLACKSDNSVKGIILRFFSVIFLSVLAFLTTVYAYKTKRISQLQKFREAKHLAYAMSVFTVTLLIFYPGWTFIQGPVLQVFSCSMNMIAGSGVILCSFGPKIHVLLVCPVLNSFLHVHPALKSVHAAALGAGLTLLTTGKGRSATILEDSSPSHTISSPTTTTSIS</sequence>
<evidence type="ECO:0000313" key="16">
    <source>
        <dbReference type="RefSeq" id="XP_031572927.1"/>
    </source>
</evidence>
<dbReference type="OrthoDB" id="5984008at2759"/>
<evidence type="ECO:0000256" key="12">
    <source>
        <dbReference type="SAM" id="Phobius"/>
    </source>
</evidence>
<evidence type="ECO:0000256" key="5">
    <source>
        <dbReference type="ARBA" id="ARBA00022989"/>
    </source>
</evidence>
<feature type="transmembrane region" description="Helical" evidence="12">
    <location>
        <begin position="815"/>
        <end position="835"/>
    </location>
</feature>
<dbReference type="SUPFAM" id="SSF53822">
    <property type="entry name" value="Periplasmic binding protein-like I"/>
    <property type="match status" value="1"/>
</dbReference>
<dbReference type="AlphaFoldDB" id="A0A6P8J0D1"/>
<dbReference type="Gene3D" id="3.40.50.2300">
    <property type="match status" value="2"/>
</dbReference>
<evidence type="ECO:0000256" key="2">
    <source>
        <dbReference type="ARBA" id="ARBA00022475"/>
    </source>
</evidence>
<reference evidence="16" key="1">
    <citation type="submission" date="2025-08" db="UniProtKB">
        <authorList>
            <consortium name="RefSeq"/>
        </authorList>
    </citation>
    <scope>IDENTIFICATION</scope>
    <source>
        <tissue evidence="16">Tentacle</tissue>
    </source>
</reference>
<keyword evidence="2" id="KW-1003">Cell membrane</keyword>
<dbReference type="RefSeq" id="XP_031572927.1">
    <property type="nucleotide sequence ID" value="XM_031717067.1"/>
</dbReference>
<dbReference type="FunFam" id="2.10.50.30:FF:000004">
    <property type="entry name" value="Taste receptor type 1 member 3-like protein"/>
    <property type="match status" value="1"/>
</dbReference>
<dbReference type="KEGG" id="aten:116306926"/>
<evidence type="ECO:0000256" key="13">
    <source>
        <dbReference type="SAM" id="SignalP"/>
    </source>
</evidence>
<feature type="transmembrane region" description="Helical" evidence="12">
    <location>
        <begin position="703"/>
        <end position="724"/>
    </location>
</feature>
<dbReference type="GO" id="GO:0005886">
    <property type="term" value="C:plasma membrane"/>
    <property type="evidence" value="ECO:0007669"/>
    <property type="project" value="UniProtKB-SubCell"/>
</dbReference>
<feature type="signal peptide" evidence="13">
    <location>
        <begin position="1"/>
        <end position="35"/>
    </location>
</feature>
<feature type="transmembrane region" description="Helical" evidence="12">
    <location>
        <begin position="579"/>
        <end position="602"/>
    </location>
</feature>
<keyword evidence="7 12" id="KW-0472">Membrane</keyword>
<feature type="transmembrane region" description="Helical" evidence="12">
    <location>
        <begin position="649"/>
        <end position="668"/>
    </location>
</feature>
<dbReference type="SUPFAM" id="SSF57184">
    <property type="entry name" value="Growth factor receptor domain"/>
    <property type="match status" value="1"/>
</dbReference>
<evidence type="ECO:0000256" key="3">
    <source>
        <dbReference type="ARBA" id="ARBA00022692"/>
    </source>
</evidence>
<feature type="transmembrane region" description="Helical" evidence="12">
    <location>
        <begin position="790"/>
        <end position="809"/>
    </location>
</feature>
<dbReference type="PROSITE" id="PS50259">
    <property type="entry name" value="G_PROTEIN_RECEP_F3_4"/>
    <property type="match status" value="1"/>
</dbReference>
<dbReference type="InterPro" id="IPR000337">
    <property type="entry name" value="GPCR_3"/>
</dbReference>
<evidence type="ECO:0000256" key="8">
    <source>
        <dbReference type="ARBA" id="ARBA00023170"/>
    </source>
</evidence>
<evidence type="ECO:0000256" key="4">
    <source>
        <dbReference type="ARBA" id="ARBA00022729"/>
    </source>
</evidence>
<evidence type="ECO:0000256" key="7">
    <source>
        <dbReference type="ARBA" id="ARBA00023136"/>
    </source>
</evidence>
<evidence type="ECO:0000256" key="9">
    <source>
        <dbReference type="ARBA" id="ARBA00023180"/>
    </source>
</evidence>
<comment type="similarity">
    <text evidence="11">Belongs to the G-protein coupled receptor 3 family. TAS1R subfamily.</text>
</comment>
<dbReference type="GeneID" id="116306926"/>
<name>A0A6P8J0D1_ACTTE</name>
<keyword evidence="5 12" id="KW-1133">Transmembrane helix</keyword>
<gene>
    <name evidence="16" type="primary">LOC116306926</name>
</gene>
<keyword evidence="6" id="KW-0297">G-protein coupled receptor</keyword>
<dbReference type="GO" id="GO:0004930">
    <property type="term" value="F:G protein-coupled receptor activity"/>
    <property type="evidence" value="ECO:0007669"/>
    <property type="project" value="UniProtKB-KW"/>
</dbReference>
<feature type="chain" id="PRO_5028155013" evidence="13">
    <location>
        <begin position="36"/>
        <end position="905"/>
    </location>
</feature>
<dbReference type="InterPro" id="IPR038550">
    <property type="entry name" value="GPCR_3_9-Cys_sf"/>
</dbReference>
<dbReference type="Pfam" id="PF00003">
    <property type="entry name" value="7tm_3"/>
    <property type="match status" value="1"/>
</dbReference>
<comment type="subcellular location">
    <subcellularLocation>
        <location evidence="1">Cell membrane</location>
        <topology evidence="1">Multi-pass membrane protein</topology>
    </subcellularLocation>
</comment>
<evidence type="ECO:0000313" key="15">
    <source>
        <dbReference type="Proteomes" id="UP000515163"/>
    </source>
</evidence>
<dbReference type="InterPro" id="IPR017978">
    <property type="entry name" value="GPCR_3_C"/>
</dbReference>
<evidence type="ECO:0000256" key="11">
    <source>
        <dbReference type="ARBA" id="ARBA00038492"/>
    </source>
</evidence>
<dbReference type="Proteomes" id="UP000515163">
    <property type="component" value="Unplaced"/>
</dbReference>
<feature type="transmembrane region" description="Helical" evidence="12">
    <location>
        <begin position="752"/>
        <end position="774"/>
    </location>
</feature>
<accession>A0A6P8J0D1</accession>
<dbReference type="Pfam" id="PF01094">
    <property type="entry name" value="ANF_receptor"/>
    <property type="match status" value="1"/>
</dbReference>
<keyword evidence="10" id="KW-0807">Transducer</keyword>
<keyword evidence="15" id="KW-1185">Reference proteome</keyword>
<protein>
    <submittedName>
        <fullName evidence="16">Extracellular calcium-sensing receptor-like</fullName>
    </submittedName>
</protein>
<dbReference type="InParanoid" id="A0A6P8J0D1"/>
<dbReference type="InterPro" id="IPR050726">
    <property type="entry name" value="mGluR"/>
</dbReference>
<dbReference type="InterPro" id="IPR001828">
    <property type="entry name" value="ANF_lig-bd_rcpt"/>
</dbReference>
<dbReference type="InterPro" id="IPR009030">
    <property type="entry name" value="Growth_fac_rcpt_cys_sf"/>
</dbReference>
<keyword evidence="4 13" id="KW-0732">Signal</keyword>
<evidence type="ECO:0000256" key="6">
    <source>
        <dbReference type="ARBA" id="ARBA00023040"/>
    </source>
</evidence>
<evidence type="ECO:0000256" key="1">
    <source>
        <dbReference type="ARBA" id="ARBA00004651"/>
    </source>
</evidence>
<evidence type="ECO:0000256" key="10">
    <source>
        <dbReference type="ARBA" id="ARBA00023224"/>
    </source>
</evidence>
<dbReference type="CDD" id="cd13953">
    <property type="entry name" value="7tm_classC_mGluR-like"/>
    <property type="match status" value="1"/>
</dbReference>
<dbReference type="PRINTS" id="PR00248">
    <property type="entry name" value="GPCRMGR"/>
</dbReference>
<keyword evidence="3 12" id="KW-0812">Transmembrane</keyword>
<dbReference type="Gene3D" id="2.10.50.30">
    <property type="entry name" value="GPCR, family 3, nine cysteines domain"/>
    <property type="match status" value="1"/>
</dbReference>